<evidence type="ECO:0000313" key="5">
    <source>
        <dbReference type="Proteomes" id="UP000585579"/>
    </source>
</evidence>
<dbReference type="Proteomes" id="UP000053087">
    <property type="component" value="Chromosome"/>
</dbReference>
<evidence type="ECO:0000313" key="3">
    <source>
        <dbReference type="EMBL" id="NLK32058.1"/>
    </source>
</evidence>
<sequence length="119" mass="13804">MIDFACKEFKIEDVIKCALNLTKADLNVMKYFLNEKEQWVGTDHLSKVLKLDISTIQRSVKKLHEKEILQRSQQNLDGGGYVFKYKVNSRAKIKNIIMTVVNSWADRLGQELEKWENGG</sequence>
<dbReference type="GeneID" id="53688020"/>
<organism evidence="2 4">
    <name type="scientific">Methanosarcina flavescens</name>
    <dbReference type="NCBI Taxonomy" id="1715806"/>
    <lineage>
        <taxon>Archaea</taxon>
        <taxon>Methanobacteriati</taxon>
        <taxon>Methanobacteriota</taxon>
        <taxon>Stenosarchaea group</taxon>
        <taxon>Methanomicrobia</taxon>
        <taxon>Methanosarcinales</taxon>
        <taxon>Methanosarcinaceae</taxon>
        <taxon>Methanosarcina</taxon>
    </lineage>
</organism>
<dbReference type="AlphaFoldDB" id="A0A660HS87"/>
<accession>A0A660HS87</accession>
<reference evidence="2" key="2">
    <citation type="submission" date="2018-10" db="EMBL/GenBank/DDBJ databases">
        <authorList>
            <person name="Fischer M.A."/>
            <person name="Kern T."/>
            <person name="Deppenmeier U."/>
            <person name="Schmitz R.A."/>
            <person name="Rother M."/>
        </authorList>
    </citation>
    <scope>NUCLEOTIDE SEQUENCE</scope>
    <source>
        <strain evidence="2">E03.2</strain>
    </source>
</reference>
<evidence type="ECO:0000259" key="1">
    <source>
        <dbReference type="Pfam" id="PF21984"/>
    </source>
</evidence>
<dbReference type="RefSeq" id="WP_054299632.1">
    <property type="nucleotide sequence ID" value="NZ_CP032683.1"/>
</dbReference>
<dbReference type="Pfam" id="PF21984">
    <property type="entry name" value="DnaD_N"/>
    <property type="match status" value="1"/>
</dbReference>
<dbReference type="OrthoDB" id="9141at2157"/>
<reference evidence="2 4" key="1">
    <citation type="journal article" date="2016" name="Int. J. Syst. Evol. Microbiol.">
        <title>Methanosarcina flavescens sp. nov., a methanogenic archaeon isolated from a full-scale anaerobic digester.</title>
        <authorList>
            <person name="Kern T."/>
            <person name="Fischer M.A."/>
            <person name="Deppenmeier U."/>
            <person name="Schmitz R.A."/>
            <person name="Rother M."/>
        </authorList>
    </citation>
    <scope>NUCLEOTIDE SEQUENCE [LARGE SCALE GENOMIC DNA]</scope>
    <source>
        <strain evidence="2 4">E03.2</strain>
    </source>
</reference>
<keyword evidence="4" id="KW-1185">Reference proteome</keyword>
<dbReference type="KEGG" id="mfz:AOB57_007860"/>
<evidence type="ECO:0000313" key="4">
    <source>
        <dbReference type="Proteomes" id="UP000053087"/>
    </source>
</evidence>
<feature type="domain" description="DnaD N-terminal" evidence="1">
    <location>
        <begin position="10"/>
        <end position="106"/>
    </location>
</feature>
<gene>
    <name evidence="2" type="ORF">AOB57_007860</name>
    <name evidence="3" type="ORF">GX302_04265</name>
</gene>
<dbReference type="Gene3D" id="1.10.10.10">
    <property type="entry name" value="Winged helix-like DNA-binding domain superfamily/Winged helix DNA-binding domain"/>
    <property type="match status" value="1"/>
</dbReference>
<dbReference type="InterPro" id="IPR036388">
    <property type="entry name" value="WH-like_DNA-bd_sf"/>
</dbReference>
<dbReference type="EMBL" id="CP032683">
    <property type="protein sequence ID" value="AYK15128.1"/>
    <property type="molecule type" value="Genomic_DNA"/>
</dbReference>
<evidence type="ECO:0000313" key="2">
    <source>
        <dbReference type="EMBL" id="AYK15128.1"/>
    </source>
</evidence>
<dbReference type="InterPro" id="IPR036390">
    <property type="entry name" value="WH_DNA-bd_sf"/>
</dbReference>
<protein>
    <submittedName>
        <fullName evidence="2">MarR family transcriptional regulator</fullName>
    </submittedName>
</protein>
<reference evidence="3 5" key="3">
    <citation type="journal article" date="2020" name="Biotechnol. Biofuels">
        <title>New insights from the biogas microbiome by comprehensive genome-resolved metagenomics of nearly 1600 species originating from multiple anaerobic digesters.</title>
        <authorList>
            <person name="Campanaro S."/>
            <person name="Treu L."/>
            <person name="Rodriguez-R L.M."/>
            <person name="Kovalovszki A."/>
            <person name="Ziels R.M."/>
            <person name="Maus I."/>
            <person name="Zhu X."/>
            <person name="Kougias P.G."/>
            <person name="Basile A."/>
            <person name="Luo G."/>
            <person name="Schluter A."/>
            <person name="Konstantinidis K.T."/>
            <person name="Angelidaki I."/>
        </authorList>
    </citation>
    <scope>NUCLEOTIDE SEQUENCE [LARGE SCALE GENOMIC DNA]</scope>
    <source>
        <strain evidence="3">AS22ysBPME_46</strain>
    </source>
</reference>
<dbReference type="Proteomes" id="UP000585579">
    <property type="component" value="Unassembled WGS sequence"/>
</dbReference>
<dbReference type="EMBL" id="JAAYQL010000023">
    <property type="protein sequence ID" value="NLK32058.1"/>
    <property type="molecule type" value="Genomic_DNA"/>
</dbReference>
<proteinExistence type="predicted"/>
<name>A0A660HS87_9EURY</name>
<dbReference type="SUPFAM" id="SSF46785">
    <property type="entry name" value="Winged helix' DNA-binding domain"/>
    <property type="match status" value="1"/>
</dbReference>
<dbReference type="InterPro" id="IPR053843">
    <property type="entry name" value="DnaD_N"/>
</dbReference>